<comment type="caution">
    <text evidence="5">The sequence shown here is derived from an EMBL/GenBank/DDBJ whole genome shotgun (WGS) entry which is preliminary data.</text>
</comment>
<comment type="catalytic activity">
    <reaction evidence="4">
        <text>L-phenylalanyl-tRNA(Phe) + an N-terminal L-alpha-aminoacyl-[protein] = an N-terminal L-phenylalanyl-L-alpha-aminoacyl-[protein] + tRNA(Phe)</text>
        <dbReference type="Rhea" id="RHEA:43632"/>
        <dbReference type="Rhea" id="RHEA-COMP:9668"/>
        <dbReference type="Rhea" id="RHEA-COMP:9699"/>
        <dbReference type="Rhea" id="RHEA-COMP:10636"/>
        <dbReference type="Rhea" id="RHEA-COMP:10637"/>
        <dbReference type="ChEBI" id="CHEBI:78442"/>
        <dbReference type="ChEBI" id="CHEBI:78531"/>
        <dbReference type="ChEBI" id="CHEBI:78597"/>
        <dbReference type="ChEBI" id="CHEBI:83561"/>
        <dbReference type="EC" id="2.3.2.6"/>
    </reaction>
</comment>
<evidence type="ECO:0000313" key="5">
    <source>
        <dbReference type="EMBL" id="MFD2649670.1"/>
    </source>
</evidence>
<accession>A0ABW5QPL2</accession>
<dbReference type="NCBIfam" id="TIGR00667">
    <property type="entry name" value="aat"/>
    <property type="match status" value="1"/>
</dbReference>
<dbReference type="Pfam" id="PF03588">
    <property type="entry name" value="Leu_Phe_trans"/>
    <property type="match status" value="1"/>
</dbReference>
<dbReference type="EC" id="2.3.2.6" evidence="4"/>
<dbReference type="InterPro" id="IPR016181">
    <property type="entry name" value="Acyl_CoA_acyltransferase"/>
</dbReference>
<comment type="subcellular location">
    <subcellularLocation>
        <location evidence="4">Cytoplasm</location>
    </subcellularLocation>
</comment>
<evidence type="ECO:0000256" key="2">
    <source>
        <dbReference type="ARBA" id="ARBA00022679"/>
    </source>
</evidence>
<name>A0ABW5QPL2_9HYPH</name>
<organism evidence="5 6">
    <name type="scientific">Devosia albogilva</name>
    <dbReference type="NCBI Taxonomy" id="429726"/>
    <lineage>
        <taxon>Bacteria</taxon>
        <taxon>Pseudomonadati</taxon>
        <taxon>Pseudomonadota</taxon>
        <taxon>Alphaproteobacteria</taxon>
        <taxon>Hyphomicrobiales</taxon>
        <taxon>Devosiaceae</taxon>
        <taxon>Devosia</taxon>
    </lineage>
</organism>
<comment type="function">
    <text evidence="4">Functions in the N-end rule pathway of protein degradation where it conjugates Leu, Phe and, less efficiently, Met from aminoacyl-tRNAs to the N-termini of proteins containing an N-terminal arginine or lysine.</text>
</comment>
<keyword evidence="2 4" id="KW-0808">Transferase</keyword>
<dbReference type="PANTHER" id="PTHR30098">
    <property type="entry name" value="LEUCYL/PHENYLALANYL-TRNA--PROTEIN TRANSFERASE"/>
    <property type="match status" value="1"/>
</dbReference>
<proteinExistence type="inferred from homology"/>
<dbReference type="GO" id="GO:0008914">
    <property type="term" value="F:leucyl-tRNA--protein transferase activity"/>
    <property type="evidence" value="ECO:0007669"/>
    <property type="project" value="UniProtKB-EC"/>
</dbReference>
<dbReference type="Gene3D" id="3.40.630.70">
    <property type="entry name" value="Leucyl/phenylalanyl-tRNA-protein transferase, C-terminal domain"/>
    <property type="match status" value="1"/>
</dbReference>
<keyword evidence="6" id="KW-1185">Reference proteome</keyword>
<dbReference type="InterPro" id="IPR042221">
    <property type="entry name" value="Leu/Phe-tRNA_Trfase_N"/>
</dbReference>
<sequence>MVRRSDPFAIEITPELILRAYRAGIFPMAEDAADEDLFWVSPDQRGILPLDGFRLSRSLRKSMRRSGFAIRVDTDWDGVIEGCATVGEDRDSTWINGSIRRVYGELFRRGVAHTVEVWDGADLVGGLYGLAIGAAFFGESMFHRRTDASKMAMAHLVERLNAGGFVLLDTQFLTAHLASLGGIEIPREEYEERLAEALTLDGDWHAIERQPPG</sequence>
<dbReference type="EMBL" id="JBHUNP010000001">
    <property type="protein sequence ID" value="MFD2649670.1"/>
    <property type="molecule type" value="Genomic_DNA"/>
</dbReference>
<dbReference type="Gene3D" id="3.30.70.3550">
    <property type="entry name" value="Leucyl/phenylalanyl-tRNA-protein transferase, N-terminal domain"/>
    <property type="match status" value="1"/>
</dbReference>
<protein>
    <recommendedName>
        <fullName evidence="4">Leucyl/phenylalanyl-tRNA--protein transferase</fullName>
        <ecNumber evidence="4">2.3.2.6</ecNumber>
    </recommendedName>
    <alternativeName>
        <fullName evidence="4">L/F-transferase</fullName>
    </alternativeName>
    <alternativeName>
        <fullName evidence="4">Leucyltransferase</fullName>
    </alternativeName>
    <alternativeName>
        <fullName evidence="4">Phenyalanyltransferase</fullName>
    </alternativeName>
</protein>
<keyword evidence="3 4" id="KW-0012">Acyltransferase</keyword>
<comment type="catalytic activity">
    <reaction evidence="4">
        <text>N-terminal L-lysyl-[protein] + L-leucyl-tRNA(Leu) = N-terminal L-leucyl-L-lysyl-[protein] + tRNA(Leu) + H(+)</text>
        <dbReference type="Rhea" id="RHEA:12340"/>
        <dbReference type="Rhea" id="RHEA-COMP:9613"/>
        <dbReference type="Rhea" id="RHEA-COMP:9622"/>
        <dbReference type="Rhea" id="RHEA-COMP:12670"/>
        <dbReference type="Rhea" id="RHEA-COMP:12671"/>
        <dbReference type="ChEBI" id="CHEBI:15378"/>
        <dbReference type="ChEBI" id="CHEBI:65249"/>
        <dbReference type="ChEBI" id="CHEBI:78442"/>
        <dbReference type="ChEBI" id="CHEBI:78494"/>
        <dbReference type="ChEBI" id="CHEBI:133043"/>
        <dbReference type="EC" id="2.3.2.6"/>
    </reaction>
</comment>
<dbReference type="SUPFAM" id="SSF55729">
    <property type="entry name" value="Acyl-CoA N-acyltransferases (Nat)"/>
    <property type="match status" value="1"/>
</dbReference>
<evidence type="ECO:0000256" key="1">
    <source>
        <dbReference type="ARBA" id="ARBA00022490"/>
    </source>
</evidence>
<dbReference type="Proteomes" id="UP001597521">
    <property type="component" value="Unassembled WGS sequence"/>
</dbReference>
<comment type="similarity">
    <text evidence="4">Belongs to the L/F-transferase family.</text>
</comment>
<evidence type="ECO:0000313" key="6">
    <source>
        <dbReference type="Proteomes" id="UP001597521"/>
    </source>
</evidence>
<dbReference type="HAMAP" id="MF_00688">
    <property type="entry name" value="Leu_Phe_trans"/>
    <property type="match status" value="1"/>
</dbReference>
<gene>
    <name evidence="4 5" type="primary">aat</name>
    <name evidence="5" type="ORF">ACFSX5_17935</name>
</gene>
<reference evidence="6" key="1">
    <citation type="journal article" date="2019" name="Int. J. Syst. Evol. Microbiol.">
        <title>The Global Catalogue of Microorganisms (GCM) 10K type strain sequencing project: providing services to taxonomists for standard genome sequencing and annotation.</title>
        <authorList>
            <consortium name="The Broad Institute Genomics Platform"/>
            <consortium name="The Broad Institute Genome Sequencing Center for Infectious Disease"/>
            <person name="Wu L."/>
            <person name="Ma J."/>
        </authorList>
    </citation>
    <scope>NUCLEOTIDE SEQUENCE [LARGE SCALE GENOMIC DNA]</scope>
    <source>
        <strain evidence="6">CCM 7427</strain>
    </source>
</reference>
<keyword evidence="1 4" id="KW-0963">Cytoplasm</keyword>
<dbReference type="RefSeq" id="WP_386835269.1">
    <property type="nucleotide sequence ID" value="NZ_JBHUNP010000001.1"/>
</dbReference>
<evidence type="ECO:0000256" key="4">
    <source>
        <dbReference type="HAMAP-Rule" id="MF_00688"/>
    </source>
</evidence>
<evidence type="ECO:0000256" key="3">
    <source>
        <dbReference type="ARBA" id="ARBA00023315"/>
    </source>
</evidence>
<dbReference type="InterPro" id="IPR004616">
    <property type="entry name" value="Leu/Phe-tRNA_Trfase"/>
</dbReference>
<comment type="catalytic activity">
    <reaction evidence="4">
        <text>N-terminal L-arginyl-[protein] + L-leucyl-tRNA(Leu) = N-terminal L-leucyl-L-arginyl-[protein] + tRNA(Leu) + H(+)</text>
        <dbReference type="Rhea" id="RHEA:50416"/>
        <dbReference type="Rhea" id="RHEA-COMP:9613"/>
        <dbReference type="Rhea" id="RHEA-COMP:9622"/>
        <dbReference type="Rhea" id="RHEA-COMP:12672"/>
        <dbReference type="Rhea" id="RHEA-COMP:12673"/>
        <dbReference type="ChEBI" id="CHEBI:15378"/>
        <dbReference type="ChEBI" id="CHEBI:64719"/>
        <dbReference type="ChEBI" id="CHEBI:78442"/>
        <dbReference type="ChEBI" id="CHEBI:78494"/>
        <dbReference type="ChEBI" id="CHEBI:133044"/>
        <dbReference type="EC" id="2.3.2.6"/>
    </reaction>
</comment>
<dbReference type="PANTHER" id="PTHR30098:SF2">
    <property type="entry name" value="LEUCYL_PHENYLALANYL-TRNA--PROTEIN TRANSFERASE"/>
    <property type="match status" value="1"/>
</dbReference>
<dbReference type="InterPro" id="IPR042203">
    <property type="entry name" value="Leu/Phe-tRNA_Trfase_C"/>
</dbReference>